<organism evidence="1 2">
    <name type="scientific">Thiothrix lacustris</name>
    <dbReference type="NCBI Taxonomy" id="525917"/>
    <lineage>
        <taxon>Bacteria</taxon>
        <taxon>Pseudomonadati</taxon>
        <taxon>Pseudomonadota</taxon>
        <taxon>Gammaproteobacteria</taxon>
        <taxon>Thiotrichales</taxon>
        <taxon>Thiotrichaceae</taxon>
        <taxon>Thiothrix</taxon>
    </lineage>
</organism>
<protein>
    <recommendedName>
        <fullName evidence="3">Terminase</fullName>
    </recommendedName>
</protein>
<dbReference type="InterPro" id="IPR010270">
    <property type="entry name" value="Phage_P2_GpM"/>
</dbReference>
<evidence type="ECO:0008006" key="3">
    <source>
        <dbReference type="Google" id="ProtNLM"/>
    </source>
</evidence>
<reference evidence="1 2" key="1">
    <citation type="submission" date="2017-01" db="EMBL/GenBank/DDBJ databases">
        <title>Novel large sulfur bacteria in the metagenomes of groundwater-fed chemosynthetic microbial mats in the Lake Huron basin.</title>
        <authorList>
            <person name="Sharrar A.M."/>
            <person name="Flood B.E."/>
            <person name="Bailey J.V."/>
            <person name="Jones D.S."/>
            <person name="Biddanda B."/>
            <person name="Ruberg S.A."/>
            <person name="Marcus D.N."/>
            <person name="Dick G.J."/>
        </authorList>
    </citation>
    <scope>NUCLEOTIDE SEQUENCE [LARGE SCALE GENOMIC DNA]</scope>
    <source>
        <strain evidence="1">A8</strain>
    </source>
</reference>
<dbReference type="Pfam" id="PF05944">
    <property type="entry name" value="Phage_term_smal"/>
    <property type="match status" value="1"/>
</dbReference>
<comment type="caution">
    <text evidence="1">The sequence shown here is derived from an EMBL/GenBank/DDBJ whole genome shotgun (WGS) entry which is preliminary data.</text>
</comment>
<accession>A0A1Y1QJX2</accession>
<dbReference type="AlphaFoldDB" id="A0A1Y1QJX2"/>
<name>A0A1Y1QJX2_9GAMM</name>
<dbReference type="GO" id="GO:0003677">
    <property type="term" value="F:DNA binding"/>
    <property type="evidence" value="ECO:0007669"/>
    <property type="project" value="InterPro"/>
</dbReference>
<evidence type="ECO:0000313" key="2">
    <source>
        <dbReference type="Proteomes" id="UP000192491"/>
    </source>
</evidence>
<dbReference type="GO" id="GO:0004519">
    <property type="term" value="F:endonuclease activity"/>
    <property type="evidence" value="ECO:0007669"/>
    <property type="project" value="InterPro"/>
</dbReference>
<dbReference type="EMBL" id="MTEJ01000208">
    <property type="protein sequence ID" value="OQX07487.1"/>
    <property type="molecule type" value="Genomic_DNA"/>
</dbReference>
<dbReference type="Proteomes" id="UP000192491">
    <property type="component" value="Unassembled WGS sequence"/>
</dbReference>
<proteinExistence type="predicted"/>
<evidence type="ECO:0000313" key="1">
    <source>
        <dbReference type="EMBL" id="OQX07487.1"/>
    </source>
</evidence>
<sequence>MLSPAAQHRQQHDVQLQVQREQATHDAPIVAPVSEEHAAGNDYRLMRIRLDDDARRLASIRSRDRANQMKHSILPHYWNYCSAVISRNTTKPDSVITRVCIWCFDIGEISNGLLLAEFALGRYLTKPDGYRHTQSPAGFKRNLAEILAETLADTVLKNQTPHSAANHLWHLMELVKQHDITDHINAKLHRAYAMAVVSTDPATAIQHYTESERLRPLASNRKVISRLEKQKEIRHETE</sequence>
<gene>
    <name evidence="1" type="ORF">BWK73_27995</name>
</gene>